<evidence type="ECO:0000256" key="1">
    <source>
        <dbReference type="ARBA" id="ARBA00022649"/>
    </source>
</evidence>
<dbReference type="HAMAP" id="MF_00265">
    <property type="entry name" value="VapC_Nob1"/>
    <property type="match status" value="1"/>
</dbReference>
<evidence type="ECO:0000256" key="2">
    <source>
        <dbReference type="ARBA" id="ARBA00022722"/>
    </source>
</evidence>
<feature type="domain" description="PIN" evidence="6">
    <location>
        <begin position="2"/>
        <end position="127"/>
    </location>
</feature>
<dbReference type="GO" id="GO:0000287">
    <property type="term" value="F:magnesium ion binding"/>
    <property type="evidence" value="ECO:0007669"/>
    <property type="project" value="UniProtKB-UniRule"/>
</dbReference>
<keyword evidence="3 5" id="KW-0479">Metal-binding</keyword>
<evidence type="ECO:0000313" key="7">
    <source>
        <dbReference type="EMBL" id="TMI91066.1"/>
    </source>
</evidence>
<dbReference type="Pfam" id="PF01850">
    <property type="entry name" value="PIN"/>
    <property type="match status" value="1"/>
</dbReference>
<dbReference type="PANTHER" id="PTHR35901:SF1">
    <property type="entry name" value="EXONUCLEASE VAPC9"/>
    <property type="match status" value="1"/>
</dbReference>
<keyword evidence="5" id="KW-0800">Toxin</keyword>
<keyword evidence="2 5" id="KW-0540">Nuclease</keyword>
<dbReference type="InterPro" id="IPR029060">
    <property type="entry name" value="PIN-like_dom_sf"/>
</dbReference>
<keyword evidence="5" id="KW-0460">Magnesium</keyword>
<accession>A0A537K681</accession>
<dbReference type="Gene3D" id="3.40.50.1010">
    <property type="entry name" value="5'-nuclease"/>
    <property type="match status" value="1"/>
</dbReference>
<dbReference type="SUPFAM" id="SSF88723">
    <property type="entry name" value="PIN domain-like"/>
    <property type="match status" value="1"/>
</dbReference>
<protein>
    <recommendedName>
        <fullName evidence="5">Ribonuclease VapC</fullName>
        <shortName evidence="5">RNase VapC</shortName>
        <ecNumber evidence="5">3.1.-.-</ecNumber>
    </recommendedName>
    <alternativeName>
        <fullName evidence="5">Toxin VapC</fullName>
    </alternativeName>
</protein>
<sequence length="152" mass="16813">MIYVDTSVLVPYYFPDPLSSRVQRFLRETPGIALSDLGEVEFFSALARKVRERELQREDARRVAAVFMGHLEGGAYTRLELDRATYQTARSWISGFDVPLRALDALHLAVAATGALPIATADAAQARSAASLGLRVMYFGPGRRVPTVTRKK</sequence>
<reference evidence="7 8" key="1">
    <citation type="journal article" date="2019" name="Nat. Microbiol.">
        <title>Mediterranean grassland soil C-N compound turnover is dependent on rainfall and depth, and is mediated by genomically divergent microorganisms.</title>
        <authorList>
            <person name="Diamond S."/>
            <person name="Andeer P.F."/>
            <person name="Li Z."/>
            <person name="Crits-Christoph A."/>
            <person name="Burstein D."/>
            <person name="Anantharaman K."/>
            <person name="Lane K.R."/>
            <person name="Thomas B.C."/>
            <person name="Pan C."/>
            <person name="Northen T.R."/>
            <person name="Banfield J.F."/>
        </authorList>
    </citation>
    <scope>NUCLEOTIDE SEQUENCE [LARGE SCALE GENOMIC DNA]</scope>
    <source>
        <strain evidence="7">NP_3</strain>
    </source>
</reference>
<dbReference type="InterPro" id="IPR002716">
    <property type="entry name" value="PIN_dom"/>
</dbReference>
<comment type="caution">
    <text evidence="7">The sequence shown here is derived from an EMBL/GenBank/DDBJ whole genome shotgun (WGS) entry which is preliminary data.</text>
</comment>
<comment type="cofactor">
    <cofactor evidence="5">
        <name>Mg(2+)</name>
        <dbReference type="ChEBI" id="CHEBI:18420"/>
    </cofactor>
</comment>
<dbReference type="GO" id="GO:0004540">
    <property type="term" value="F:RNA nuclease activity"/>
    <property type="evidence" value="ECO:0007669"/>
    <property type="project" value="InterPro"/>
</dbReference>
<evidence type="ECO:0000256" key="3">
    <source>
        <dbReference type="ARBA" id="ARBA00022723"/>
    </source>
</evidence>
<name>A0A537K681_9BACT</name>
<dbReference type="EMBL" id="VBAK01000105">
    <property type="protein sequence ID" value="TMI91066.1"/>
    <property type="molecule type" value="Genomic_DNA"/>
</dbReference>
<organism evidence="7 8">
    <name type="scientific">Candidatus Segetimicrobium genomatis</name>
    <dbReference type="NCBI Taxonomy" id="2569760"/>
    <lineage>
        <taxon>Bacteria</taxon>
        <taxon>Bacillati</taxon>
        <taxon>Candidatus Sysuimicrobiota</taxon>
        <taxon>Candidatus Sysuimicrobiia</taxon>
        <taxon>Candidatus Sysuimicrobiales</taxon>
        <taxon>Candidatus Segetimicrobiaceae</taxon>
        <taxon>Candidatus Segetimicrobium</taxon>
    </lineage>
</organism>
<dbReference type="CDD" id="cd09874">
    <property type="entry name" value="PIN_MT3492-like"/>
    <property type="match status" value="1"/>
</dbReference>
<dbReference type="Proteomes" id="UP000318509">
    <property type="component" value="Unassembled WGS sequence"/>
</dbReference>
<evidence type="ECO:0000259" key="6">
    <source>
        <dbReference type="Pfam" id="PF01850"/>
    </source>
</evidence>
<gene>
    <name evidence="5" type="primary">vapC</name>
    <name evidence="7" type="ORF">E6H00_05125</name>
</gene>
<dbReference type="EC" id="3.1.-.-" evidence="5"/>
<keyword evidence="1 5" id="KW-1277">Toxin-antitoxin system</keyword>
<dbReference type="AlphaFoldDB" id="A0A537K681"/>
<comment type="similarity">
    <text evidence="5">Belongs to the PINc/VapC protein family.</text>
</comment>
<evidence type="ECO:0000256" key="5">
    <source>
        <dbReference type="HAMAP-Rule" id="MF_00265"/>
    </source>
</evidence>
<evidence type="ECO:0000256" key="4">
    <source>
        <dbReference type="ARBA" id="ARBA00022801"/>
    </source>
</evidence>
<keyword evidence="4 5" id="KW-0378">Hydrolase</keyword>
<feature type="binding site" evidence="5">
    <location>
        <position position="5"/>
    </location>
    <ligand>
        <name>Mg(2+)</name>
        <dbReference type="ChEBI" id="CHEBI:18420"/>
    </ligand>
</feature>
<comment type="function">
    <text evidence="5">Toxic component of a toxin-antitoxin (TA) system. An RNase.</text>
</comment>
<dbReference type="PANTHER" id="PTHR35901">
    <property type="entry name" value="RIBONUCLEASE VAPC3"/>
    <property type="match status" value="1"/>
</dbReference>
<feature type="binding site" evidence="5">
    <location>
        <position position="104"/>
    </location>
    <ligand>
        <name>Mg(2+)</name>
        <dbReference type="ChEBI" id="CHEBI:18420"/>
    </ligand>
</feature>
<evidence type="ECO:0000313" key="8">
    <source>
        <dbReference type="Proteomes" id="UP000318509"/>
    </source>
</evidence>
<dbReference type="GO" id="GO:0090729">
    <property type="term" value="F:toxin activity"/>
    <property type="evidence" value="ECO:0007669"/>
    <property type="project" value="UniProtKB-KW"/>
</dbReference>
<dbReference type="GO" id="GO:0016787">
    <property type="term" value="F:hydrolase activity"/>
    <property type="evidence" value="ECO:0007669"/>
    <property type="project" value="UniProtKB-KW"/>
</dbReference>
<proteinExistence type="inferred from homology"/>
<dbReference type="InterPro" id="IPR051619">
    <property type="entry name" value="TypeII_TA_RNase_PINc/VapC"/>
</dbReference>
<dbReference type="InterPro" id="IPR022907">
    <property type="entry name" value="VapC_family"/>
</dbReference>